<protein>
    <submittedName>
        <fullName evidence="1">Uncharacterized protein</fullName>
    </submittedName>
</protein>
<reference evidence="1 2" key="1">
    <citation type="submission" date="2016-11" db="EMBL/GenBank/DDBJ databases">
        <title>Study of marine rhodopsin-containing bacteria.</title>
        <authorList>
            <person name="Yoshizawa S."/>
            <person name="Kumagai Y."/>
            <person name="Kogure K."/>
        </authorList>
    </citation>
    <scope>NUCLEOTIDE SEQUENCE [LARGE SCALE GENOMIC DNA]</scope>
    <source>
        <strain evidence="1 2">SG-29</strain>
    </source>
</reference>
<proteinExistence type="predicted"/>
<dbReference type="SUPFAM" id="SSF51004">
    <property type="entry name" value="C-terminal (heme d1) domain of cytochrome cd1-nitrite reductase"/>
    <property type="match status" value="1"/>
</dbReference>
<sequence>MFVLLGVVAVLAPEAQAQQVAAFENRWKGAERLAVDSGSLVANSSGNTAWVLEPVDATYVRLRNLNTGLYLHNQEGLAVGPIQPGWWSAMWVLEPTSDGYVRILNRWTSTYLHNENGPLELGSAGEGWFSAMWSQQPVQTRMAFSRATSDIGSHLQSLLSNHTEYGISGGVSSTAATHIQGMAVVGKYWVLSHDNAGNRDGDLIIIDPATRERKKSHTIQFTGDDGYMAAAQGNGDYLAVGTGTNKSVRVFSVSSAATVTELTNLNLSDPLGGSRIENVAFAYHPVHQRHYLLLINGSTNKLYVSSGSALESSTWSVVSQRGSVPYGEAGISLLFDQSSGSFYVVSLGQNGTISDEENSFSVWTLSQADASSPTNMFTASAASPEHRKLTDGSGSFRWGGTAHVLANGNVQVIAAPRDFKLIGDSDFGVWTSRPTWASTAVVTTPTPNIPIIRVRVTSVKCVETTEWGEDEVYLVVDGSRYPSGNESYHDINDGESWSVGASATSTSGVTITLMEYDTTDDRDLIGTFSVPIQKIHGRYTETLRGDDGVYQVTYEVSGQ</sequence>
<comment type="caution">
    <text evidence="1">The sequence shown here is derived from an EMBL/GenBank/DDBJ whole genome shotgun (WGS) entry which is preliminary data.</text>
</comment>
<dbReference type="InParanoid" id="A0A259TVF8"/>
<accession>A0A259TVF8</accession>
<dbReference type="InterPro" id="IPR011048">
    <property type="entry name" value="Haem_d1_sf"/>
</dbReference>
<dbReference type="Proteomes" id="UP000216446">
    <property type="component" value="Unassembled WGS sequence"/>
</dbReference>
<dbReference type="InterPro" id="IPR035992">
    <property type="entry name" value="Ricin_B-like_lectins"/>
</dbReference>
<dbReference type="CDD" id="cd23432">
    <property type="entry name" value="beta-trefoil_Ricin_EndoBetaGal-like"/>
    <property type="match status" value="1"/>
</dbReference>
<dbReference type="AlphaFoldDB" id="A0A259TVF8"/>
<dbReference type="Gene3D" id="2.80.10.50">
    <property type="match status" value="1"/>
</dbReference>
<gene>
    <name evidence="1" type="ORF">BSZ36_00575</name>
</gene>
<keyword evidence="2" id="KW-1185">Reference proteome</keyword>
<organism evidence="1 2">
    <name type="scientific">Rubricoccus marinus</name>
    <dbReference type="NCBI Taxonomy" id="716817"/>
    <lineage>
        <taxon>Bacteria</taxon>
        <taxon>Pseudomonadati</taxon>
        <taxon>Rhodothermota</taxon>
        <taxon>Rhodothermia</taxon>
        <taxon>Rhodothermales</taxon>
        <taxon>Rubricoccaceae</taxon>
        <taxon>Rubricoccus</taxon>
    </lineage>
</organism>
<dbReference type="EMBL" id="MQWB01000001">
    <property type="protein sequence ID" value="OZC01607.1"/>
    <property type="molecule type" value="Genomic_DNA"/>
</dbReference>
<evidence type="ECO:0000313" key="1">
    <source>
        <dbReference type="EMBL" id="OZC01607.1"/>
    </source>
</evidence>
<name>A0A259TVF8_9BACT</name>
<evidence type="ECO:0000313" key="2">
    <source>
        <dbReference type="Proteomes" id="UP000216446"/>
    </source>
</evidence>
<dbReference type="SUPFAM" id="SSF50370">
    <property type="entry name" value="Ricin B-like lectins"/>
    <property type="match status" value="1"/>
</dbReference>